<feature type="region of interest" description="Disordered" evidence="1">
    <location>
        <begin position="166"/>
        <end position="193"/>
    </location>
</feature>
<evidence type="ECO:0000313" key="4">
    <source>
        <dbReference type="Proteomes" id="UP000193922"/>
    </source>
</evidence>
<dbReference type="EMBL" id="MCFD01000009">
    <property type="protein sequence ID" value="ORX68553.1"/>
    <property type="molecule type" value="Genomic_DNA"/>
</dbReference>
<dbReference type="GO" id="GO:0005739">
    <property type="term" value="C:mitochondrion"/>
    <property type="evidence" value="ECO:0007669"/>
    <property type="project" value="InterPro"/>
</dbReference>
<protein>
    <recommendedName>
        <fullName evidence="2">Mtf2-like C-terminal domain-containing protein</fullName>
    </recommendedName>
</protein>
<keyword evidence="4" id="KW-1185">Reference proteome</keyword>
<evidence type="ECO:0000256" key="1">
    <source>
        <dbReference type="SAM" id="MobiDB-lite"/>
    </source>
</evidence>
<evidence type="ECO:0000313" key="3">
    <source>
        <dbReference type="EMBL" id="ORX68553.1"/>
    </source>
</evidence>
<proteinExistence type="predicted"/>
<reference evidence="3 4" key="1">
    <citation type="submission" date="2016-07" db="EMBL/GenBank/DDBJ databases">
        <title>Pervasive Adenine N6-methylation of Active Genes in Fungi.</title>
        <authorList>
            <consortium name="DOE Joint Genome Institute"/>
            <person name="Mondo S.J."/>
            <person name="Dannebaum R.O."/>
            <person name="Kuo R.C."/>
            <person name="Labutti K."/>
            <person name="Haridas S."/>
            <person name="Kuo A."/>
            <person name="Salamov A."/>
            <person name="Ahrendt S.R."/>
            <person name="Lipzen A."/>
            <person name="Sullivan W."/>
            <person name="Andreopoulos W.B."/>
            <person name="Clum A."/>
            <person name="Lindquist E."/>
            <person name="Daum C."/>
            <person name="Ramamoorthy G.K."/>
            <person name="Gryganskyi A."/>
            <person name="Culley D."/>
            <person name="Magnuson J.K."/>
            <person name="James T.Y."/>
            <person name="O'Malley M.A."/>
            <person name="Stajich J.E."/>
            <person name="Spatafora J.W."/>
            <person name="Visel A."/>
            <person name="Grigoriev I.V."/>
        </authorList>
    </citation>
    <scope>NUCLEOTIDE SEQUENCE [LARGE SCALE GENOMIC DNA]</scope>
    <source>
        <strain evidence="3 4">ATCC 12442</strain>
    </source>
</reference>
<dbReference type="InterPro" id="IPR043837">
    <property type="entry name" value="Mtf2-like_C"/>
</dbReference>
<feature type="region of interest" description="Disordered" evidence="1">
    <location>
        <begin position="96"/>
        <end position="151"/>
    </location>
</feature>
<dbReference type="AlphaFoldDB" id="A0A1Y1W4S4"/>
<evidence type="ECO:0000259" key="2">
    <source>
        <dbReference type="Pfam" id="PF19189"/>
    </source>
</evidence>
<organism evidence="3 4">
    <name type="scientific">Linderina pennispora</name>
    <dbReference type="NCBI Taxonomy" id="61395"/>
    <lineage>
        <taxon>Eukaryota</taxon>
        <taxon>Fungi</taxon>
        <taxon>Fungi incertae sedis</taxon>
        <taxon>Zoopagomycota</taxon>
        <taxon>Kickxellomycotina</taxon>
        <taxon>Kickxellomycetes</taxon>
        <taxon>Kickxellales</taxon>
        <taxon>Kickxellaceae</taxon>
        <taxon>Linderina</taxon>
    </lineage>
</organism>
<dbReference type="GeneID" id="63800529"/>
<gene>
    <name evidence="3" type="ORF">DL89DRAFT_179741</name>
</gene>
<name>A0A1Y1W4S4_9FUNG</name>
<dbReference type="OrthoDB" id="5540344at2759"/>
<feature type="compositionally biased region" description="Basic and acidic residues" evidence="1">
    <location>
        <begin position="96"/>
        <end position="107"/>
    </location>
</feature>
<dbReference type="Pfam" id="PF19189">
    <property type="entry name" value="Mtf2"/>
    <property type="match status" value="1"/>
</dbReference>
<feature type="compositionally biased region" description="Polar residues" evidence="1">
    <location>
        <begin position="166"/>
        <end position="179"/>
    </location>
</feature>
<dbReference type="RefSeq" id="XP_040742335.1">
    <property type="nucleotide sequence ID" value="XM_040883881.1"/>
</dbReference>
<accession>A0A1Y1W4S4</accession>
<sequence length="502" mass="54349">MSRVDQSPARAVRVIFSIRDRLTKDSPRRAAAKGAASSPLFHFSSAFIELAAMLPRATFAVSYARPWICAAAASKRQPPRGKGRYYLQAIRAYSDDKAKESDKHADSADSTPAADTKAGAPNLDSLFDMLDLPDAPQTPPRASRKAEPTTDDFDLDDIFKLIDANSAATDRPATNQSRSPAKAPQSPKHGEDKYDPMAEFERILSDLASDDTEVYKRSRPAPGFWDESSGQLSRAQDSKINEALDPEGLFKEGPLVSLFSARKLTSNPSAISPLAKRIQKADRIAKEQGLLQTPGIIGQATTTAAALAPADANKEDQDEQILLARLAQCQTVSALAAFVTSALGGQGPAATADATAASPELPARPSAAVVAEAIRLAREMQAPPMAYYIYNLCRTQLDLIDKLRVLDSRVYEEMLLTAWATRRDISAVMFVMQDLVGMGVTGQDGLRRQISAVVKDLHDIYLMPEEASRIEALKHKIYFEDAGSTGHVGPQPAPGLPSRFNI</sequence>
<comment type="caution">
    <text evidence="3">The sequence shown here is derived from an EMBL/GenBank/DDBJ whole genome shotgun (WGS) entry which is preliminary data.</text>
</comment>
<dbReference type="Proteomes" id="UP000193922">
    <property type="component" value="Unassembled WGS sequence"/>
</dbReference>
<feature type="compositionally biased region" description="Low complexity" evidence="1">
    <location>
        <begin position="108"/>
        <end position="118"/>
    </location>
</feature>
<feature type="domain" description="Mtf2-like C-terminal" evidence="2">
    <location>
        <begin position="324"/>
        <end position="459"/>
    </location>
</feature>